<evidence type="ECO:0000313" key="4">
    <source>
        <dbReference type="Proteomes" id="UP001149140"/>
    </source>
</evidence>
<dbReference type="InterPro" id="IPR055568">
    <property type="entry name" value="DUF7144"/>
</dbReference>
<proteinExistence type="predicted"/>
<dbReference type="EMBL" id="JAPDOD010000004">
    <property type="protein sequence ID" value="MDA0160028.1"/>
    <property type="molecule type" value="Genomic_DNA"/>
</dbReference>
<feature type="transmembrane region" description="Helical" evidence="1">
    <location>
        <begin position="58"/>
        <end position="75"/>
    </location>
</feature>
<feature type="transmembrane region" description="Helical" evidence="1">
    <location>
        <begin position="105"/>
        <end position="122"/>
    </location>
</feature>
<comment type="caution">
    <text evidence="3">The sequence shown here is derived from an EMBL/GenBank/DDBJ whole genome shotgun (WGS) entry which is preliminary data.</text>
</comment>
<evidence type="ECO:0000259" key="2">
    <source>
        <dbReference type="Pfam" id="PF23636"/>
    </source>
</evidence>
<dbReference type="Proteomes" id="UP001149140">
    <property type="component" value="Unassembled WGS sequence"/>
</dbReference>
<feature type="transmembrane region" description="Helical" evidence="1">
    <location>
        <begin position="82"/>
        <end position="99"/>
    </location>
</feature>
<dbReference type="Pfam" id="PF23636">
    <property type="entry name" value="DUF7144"/>
    <property type="match status" value="1"/>
</dbReference>
<keyword evidence="1" id="KW-0472">Membrane</keyword>
<evidence type="ECO:0000256" key="1">
    <source>
        <dbReference type="SAM" id="Phobius"/>
    </source>
</evidence>
<feature type="transmembrane region" description="Helical" evidence="1">
    <location>
        <begin position="14"/>
        <end position="38"/>
    </location>
</feature>
<keyword evidence="1" id="KW-1133">Transmembrane helix</keyword>
<protein>
    <recommendedName>
        <fullName evidence="2">DUF7144 domain-containing protein</fullName>
    </recommendedName>
</protein>
<keyword evidence="1" id="KW-0812">Transmembrane</keyword>
<name>A0A9X3MUJ7_9ACTN</name>
<keyword evidence="4" id="KW-1185">Reference proteome</keyword>
<sequence length="132" mass="14081">MSAYPSQSDRGENWAAFAGIVFLVLGMFNIVDGIAALANDDYFHADELLFGDLSMWGTFYLVLGAVQLLTAMLVFRGNIIGAFLGITLAVLNAVLVLLSVGAYPVWALVILALDGVVIYALTAHGDALRTAR</sequence>
<feature type="domain" description="DUF7144" evidence="2">
    <location>
        <begin position="14"/>
        <end position="125"/>
    </location>
</feature>
<accession>A0A9X3MUJ7</accession>
<gene>
    <name evidence="3" type="ORF">OM076_07130</name>
</gene>
<reference evidence="3" key="1">
    <citation type="submission" date="2022-10" db="EMBL/GenBank/DDBJ databases">
        <title>The WGS of Solirubrobacter ginsenosidimutans DSM 21036.</title>
        <authorList>
            <person name="Jiang Z."/>
        </authorList>
    </citation>
    <scope>NUCLEOTIDE SEQUENCE</scope>
    <source>
        <strain evidence="3">DSM 21036</strain>
    </source>
</reference>
<dbReference type="RefSeq" id="WP_270038797.1">
    <property type="nucleotide sequence ID" value="NZ_JAPDOD010000004.1"/>
</dbReference>
<organism evidence="3 4">
    <name type="scientific">Solirubrobacter ginsenosidimutans</name>
    <dbReference type="NCBI Taxonomy" id="490573"/>
    <lineage>
        <taxon>Bacteria</taxon>
        <taxon>Bacillati</taxon>
        <taxon>Actinomycetota</taxon>
        <taxon>Thermoleophilia</taxon>
        <taxon>Solirubrobacterales</taxon>
        <taxon>Solirubrobacteraceae</taxon>
        <taxon>Solirubrobacter</taxon>
    </lineage>
</organism>
<dbReference type="AlphaFoldDB" id="A0A9X3MUJ7"/>
<evidence type="ECO:0000313" key="3">
    <source>
        <dbReference type="EMBL" id="MDA0160028.1"/>
    </source>
</evidence>